<protein>
    <recommendedName>
        <fullName evidence="6">DUF362 domain-containing protein</fullName>
    </recommendedName>
</protein>
<sequence length="822" mass="93947">MPGIRFKEDMDGYLGENIRNFRDGEDYGIRHNNPVKFDVQITIDSVDDFIQVSSHEAKVAGKFYCTSIGGDKGMTMRGGRFNLFDVNEETGHRNMRYRFTFTGPDGKEYYFTGFKDIFNDKAFDILDDLTTLFVRIYEGKDESGRLYGSGVMYFRIKDMASLKKMIQTSEVTGASNPLEKYATLAKYAGFFMAETLKTFAPGPRFLYTTRYENLVLSGNLKKEGEDTSRAFFFFSGEHDKGFPWGDEETMSDVALLISNGDQEEPLRFGITRQSLKGLSVKLDDNRYRYKGELYRIRNGHSVSFSEIKEYKEGGSIDKVQVQITLTLKAQKYDTKVDMSFKTVEQITGLIPDTFEQEVRKYLTFFPLLGYFTIPHRVQVKSGTISITDAQGTTTYSLDPKSTFGEGELGEINNLREPTLYYNYLCGIDPAGQTLFLKMNSGTLRNEREWYFKDLIDKALGKVIQRNIKKNLVLKDSIAENPAQPKVVNDKVLTLVNDHYPSGVLLRRIVQIENNGKTFYGLEEYIDAINTAPINSDKETIVAVSTYKDADAWDGKPASNEKVLDIYQSQEKFKVLDKAMEGSGFFQVLEQAFARSGKSREDFSIIIKPNFMFFYSLVDKSTFTDPALVEHLAERIYEKGFRKIMVAEARSTLSKFFSNRDVKAVARHIGYREGGKYQIIDLSEDLEEWNYGGKLGKHPVNKEWKAADFRISFAKNKTHNYAYYTLTLKNIYGALPMEFKYKVYHCDMGDIYEPTIDYIKAFPVHFGFIDAVVSADGPFGIFADPYPQLTQTIIAGENLVAVDWVALPRWDWIPCCPDTCRKR</sequence>
<dbReference type="GO" id="GO:0016491">
    <property type="term" value="F:oxidoreductase activity"/>
    <property type="evidence" value="ECO:0007669"/>
    <property type="project" value="UniProtKB-KW"/>
</dbReference>
<keyword evidence="3" id="KW-0285">Flavoprotein</keyword>
<dbReference type="InterPro" id="IPR052542">
    <property type="entry name" value="Cholesterol_Oxidase"/>
</dbReference>
<organism evidence="7 8">
    <name type="scientific">Candidatus Brocadia carolinensis</name>
    <dbReference type="NCBI Taxonomy" id="1004156"/>
    <lineage>
        <taxon>Bacteria</taxon>
        <taxon>Pseudomonadati</taxon>
        <taxon>Planctomycetota</taxon>
        <taxon>Candidatus Brocadiia</taxon>
        <taxon>Candidatus Brocadiales</taxon>
        <taxon>Candidatus Brocadiaceae</taxon>
        <taxon>Candidatus Brocadia</taxon>
    </lineage>
</organism>
<dbReference type="AlphaFoldDB" id="A0A1V4AUQ9"/>
<dbReference type="InterPro" id="IPR007160">
    <property type="entry name" value="DUF362"/>
</dbReference>
<comment type="cofactor">
    <cofactor evidence="1">
        <name>FAD</name>
        <dbReference type="ChEBI" id="CHEBI:57692"/>
    </cofactor>
</comment>
<evidence type="ECO:0000313" key="7">
    <source>
        <dbReference type="EMBL" id="OOP56847.1"/>
    </source>
</evidence>
<evidence type="ECO:0000313" key="8">
    <source>
        <dbReference type="Proteomes" id="UP000189681"/>
    </source>
</evidence>
<evidence type="ECO:0000256" key="4">
    <source>
        <dbReference type="ARBA" id="ARBA00022827"/>
    </source>
</evidence>
<comment type="similarity">
    <text evidence="2">Belongs to the GMC oxidoreductase family.</text>
</comment>
<name>A0A1V4AUQ9_9BACT</name>
<evidence type="ECO:0000256" key="2">
    <source>
        <dbReference type="ARBA" id="ARBA00010790"/>
    </source>
</evidence>
<comment type="caution">
    <text evidence="7">The sequence shown here is derived from an EMBL/GenBank/DDBJ whole genome shotgun (WGS) entry which is preliminary data.</text>
</comment>
<evidence type="ECO:0000256" key="3">
    <source>
        <dbReference type="ARBA" id="ARBA00022630"/>
    </source>
</evidence>
<dbReference type="Proteomes" id="UP000189681">
    <property type="component" value="Unassembled WGS sequence"/>
</dbReference>
<evidence type="ECO:0000256" key="5">
    <source>
        <dbReference type="ARBA" id="ARBA00023002"/>
    </source>
</evidence>
<accession>A0A1V4AUQ9</accession>
<keyword evidence="4" id="KW-0274">FAD</keyword>
<keyword evidence="5" id="KW-0560">Oxidoreductase</keyword>
<evidence type="ECO:0000259" key="6">
    <source>
        <dbReference type="Pfam" id="PF04015"/>
    </source>
</evidence>
<dbReference type="PANTHER" id="PTHR47470">
    <property type="entry name" value="CHOLESTEROL OXIDASE"/>
    <property type="match status" value="1"/>
</dbReference>
<proteinExistence type="inferred from homology"/>
<dbReference type="Pfam" id="PF04015">
    <property type="entry name" value="DUF362"/>
    <property type="match status" value="1"/>
</dbReference>
<reference evidence="7 8" key="1">
    <citation type="journal article" date="2017" name="Water Res.">
        <title>Discovery and metagenomic analysis of an anammox bacterial enrichment related to Candidatus "Brocadia caroliniensis" in a full-scale glycerol-fed nitritation-denitritation separate centrate treatment process.</title>
        <authorList>
            <person name="Park H."/>
            <person name="Brotto A.C."/>
            <person name="van Loosdrecht M.C."/>
            <person name="Chandran K."/>
        </authorList>
    </citation>
    <scope>NUCLEOTIDE SEQUENCE [LARGE SCALE GENOMIC DNA]</scope>
    <source>
        <strain evidence="7">26THWARD</strain>
    </source>
</reference>
<dbReference type="EMBL" id="AYTS01000060">
    <property type="protein sequence ID" value="OOP56847.1"/>
    <property type="molecule type" value="Genomic_DNA"/>
</dbReference>
<feature type="domain" description="DUF362" evidence="6">
    <location>
        <begin position="604"/>
        <end position="806"/>
    </location>
</feature>
<evidence type="ECO:0000256" key="1">
    <source>
        <dbReference type="ARBA" id="ARBA00001974"/>
    </source>
</evidence>
<dbReference type="PANTHER" id="PTHR47470:SF1">
    <property type="entry name" value="FAD-DEPENDENT OXIDOREDUCTASE 2 FAD BINDING DOMAIN-CONTAINING PROTEIN"/>
    <property type="match status" value="1"/>
</dbReference>
<gene>
    <name evidence="7" type="ORF">AYP45_06815</name>
</gene>